<accession>A0A0F8ZLM6</accession>
<feature type="compositionally biased region" description="Polar residues" evidence="1">
    <location>
        <begin position="1"/>
        <end position="11"/>
    </location>
</feature>
<proteinExistence type="predicted"/>
<comment type="caution">
    <text evidence="2">The sequence shown here is derived from an EMBL/GenBank/DDBJ whole genome shotgun (WGS) entry which is preliminary data.</text>
</comment>
<feature type="region of interest" description="Disordered" evidence="1">
    <location>
        <begin position="1"/>
        <end position="22"/>
    </location>
</feature>
<gene>
    <name evidence="2" type="ORF">LCGC14_3020370</name>
</gene>
<evidence type="ECO:0000313" key="2">
    <source>
        <dbReference type="EMBL" id="KKK60836.1"/>
    </source>
</evidence>
<dbReference type="EMBL" id="LAZR01062771">
    <property type="protein sequence ID" value="KKK60836.1"/>
    <property type="molecule type" value="Genomic_DNA"/>
</dbReference>
<sequence length="137" mass="15600">MKPNNKSNNLPSRPRGTPGHLKPIERTAILDDYLNGMTWRAIGRKHNVHLQAIQHVRNEYLVKEGTSQQIKKTRLPKLYEISEWILNTFDSEELEKASLRERGRLYGTLQDKINQIEGVTGNINIAISTITDLGLLG</sequence>
<reference evidence="2" key="1">
    <citation type="journal article" date="2015" name="Nature">
        <title>Complex archaea that bridge the gap between prokaryotes and eukaryotes.</title>
        <authorList>
            <person name="Spang A."/>
            <person name="Saw J.H."/>
            <person name="Jorgensen S.L."/>
            <person name="Zaremba-Niedzwiedzka K."/>
            <person name="Martijn J."/>
            <person name="Lind A.E."/>
            <person name="van Eijk R."/>
            <person name="Schleper C."/>
            <person name="Guy L."/>
            <person name="Ettema T.J."/>
        </authorList>
    </citation>
    <scope>NUCLEOTIDE SEQUENCE</scope>
</reference>
<name>A0A0F8ZLM6_9ZZZZ</name>
<organism evidence="2">
    <name type="scientific">marine sediment metagenome</name>
    <dbReference type="NCBI Taxonomy" id="412755"/>
    <lineage>
        <taxon>unclassified sequences</taxon>
        <taxon>metagenomes</taxon>
        <taxon>ecological metagenomes</taxon>
    </lineage>
</organism>
<evidence type="ECO:0000256" key="1">
    <source>
        <dbReference type="SAM" id="MobiDB-lite"/>
    </source>
</evidence>
<protein>
    <submittedName>
        <fullName evidence="2">Uncharacterized protein</fullName>
    </submittedName>
</protein>
<dbReference type="AlphaFoldDB" id="A0A0F8ZLM6"/>